<feature type="transmembrane region" description="Helical" evidence="6">
    <location>
        <begin position="42"/>
        <end position="62"/>
    </location>
</feature>
<accession>A0AAD9WVM7</accession>
<feature type="transmembrane region" description="Helical" evidence="6">
    <location>
        <begin position="195"/>
        <end position="217"/>
    </location>
</feature>
<dbReference type="GO" id="GO:0016020">
    <property type="term" value="C:membrane"/>
    <property type="evidence" value="ECO:0007669"/>
    <property type="project" value="UniProtKB-SubCell"/>
</dbReference>
<dbReference type="Proteomes" id="UP001280121">
    <property type="component" value="Unassembled WGS sequence"/>
</dbReference>
<keyword evidence="3 6" id="KW-0812">Transmembrane</keyword>
<evidence type="ECO:0000256" key="6">
    <source>
        <dbReference type="SAM" id="Phobius"/>
    </source>
</evidence>
<sequence>MSRSAEAIEVGDEHIRSSNFEIVQQKSIDCSAEKRKSLRARYFYGILFLVTNLSAWFIRDYAQKALPLLHYIKACRTGGRDCFHTLGVLRVSLGCFIFFLLMFLTTCNTKKLYEVRNNWHSGWWSLKFFMLVVSIAVPFFFPSDYIQLYGKFNLRVYCKMIFLVLQLVSVIEFIAWWNKCWKPDQERKQSCSLGLFMSTLFYIASIFGIVLMYYLYAHRLACSLNIFFVTWTAILLIVMMVISLHSMVNRGILSSGIMASYIVFLCWSAIRSEPANEICNAQKQVNGNGDWTTILSFLTAICAIVMATFSTGIDSQSFQFRKDKVQLDDDIPYNYGFFHLIFSLGAMYFAMLFISWNLENSARKWSIDVGWASTWVKIINEWFAATIYIWKLISPVVRQPKVMDHEEPNQQIDDSITP</sequence>
<gene>
    <name evidence="7" type="ORF">Ddye_019055</name>
</gene>
<feature type="transmembrane region" description="Helical" evidence="6">
    <location>
        <begin position="224"/>
        <end position="245"/>
    </location>
</feature>
<dbReference type="InterPro" id="IPR005016">
    <property type="entry name" value="TDE1/TMS"/>
</dbReference>
<dbReference type="AlphaFoldDB" id="A0AAD9WVM7"/>
<feature type="transmembrane region" description="Helical" evidence="6">
    <location>
        <begin position="333"/>
        <end position="354"/>
    </location>
</feature>
<keyword evidence="8" id="KW-1185">Reference proteome</keyword>
<organism evidence="7 8">
    <name type="scientific">Dipteronia dyeriana</name>
    <dbReference type="NCBI Taxonomy" id="168575"/>
    <lineage>
        <taxon>Eukaryota</taxon>
        <taxon>Viridiplantae</taxon>
        <taxon>Streptophyta</taxon>
        <taxon>Embryophyta</taxon>
        <taxon>Tracheophyta</taxon>
        <taxon>Spermatophyta</taxon>
        <taxon>Magnoliopsida</taxon>
        <taxon>eudicotyledons</taxon>
        <taxon>Gunneridae</taxon>
        <taxon>Pentapetalae</taxon>
        <taxon>rosids</taxon>
        <taxon>malvids</taxon>
        <taxon>Sapindales</taxon>
        <taxon>Sapindaceae</taxon>
        <taxon>Hippocastanoideae</taxon>
        <taxon>Acereae</taxon>
        <taxon>Dipteronia</taxon>
    </lineage>
</organism>
<keyword evidence="5 6" id="KW-0472">Membrane</keyword>
<feature type="transmembrane region" description="Helical" evidence="6">
    <location>
        <begin position="154"/>
        <end position="175"/>
    </location>
</feature>
<evidence type="ECO:0000256" key="5">
    <source>
        <dbReference type="ARBA" id="ARBA00023136"/>
    </source>
</evidence>
<feature type="transmembrane region" description="Helical" evidence="6">
    <location>
        <begin position="124"/>
        <end position="142"/>
    </location>
</feature>
<evidence type="ECO:0000313" key="8">
    <source>
        <dbReference type="Proteomes" id="UP001280121"/>
    </source>
</evidence>
<proteinExistence type="inferred from homology"/>
<evidence type="ECO:0008006" key="9">
    <source>
        <dbReference type="Google" id="ProtNLM"/>
    </source>
</evidence>
<feature type="transmembrane region" description="Helical" evidence="6">
    <location>
        <begin position="83"/>
        <end position="104"/>
    </location>
</feature>
<dbReference type="PANTHER" id="PTHR10383">
    <property type="entry name" value="SERINE INCORPORATOR"/>
    <property type="match status" value="1"/>
</dbReference>
<feature type="transmembrane region" description="Helical" evidence="6">
    <location>
        <begin position="291"/>
        <end position="313"/>
    </location>
</feature>
<evidence type="ECO:0000256" key="1">
    <source>
        <dbReference type="ARBA" id="ARBA00004141"/>
    </source>
</evidence>
<dbReference type="PANTHER" id="PTHR10383:SF23">
    <property type="entry name" value="SERINC-DOMAIN CONTAINING SERINE AND SPHINGOLIPID BIOSYNTHESIS PROTEIN"/>
    <property type="match status" value="1"/>
</dbReference>
<protein>
    <recommendedName>
        <fullName evidence="9">Serine incorporator</fullName>
    </recommendedName>
</protein>
<comment type="subcellular location">
    <subcellularLocation>
        <location evidence="1">Membrane</location>
        <topology evidence="1">Multi-pass membrane protein</topology>
    </subcellularLocation>
</comment>
<comment type="caution">
    <text evidence="7">The sequence shown here is derived from an EMBL/GenBank/DDBJ whole genome shotgun (WGS) entry which is preliminary data.</text>
</comment>
<feature type="transmembrane region" description="Helical" evidence="6">
    <location>
        <begin position="251"/>
        <end position="270"/>
    </location>
</feature>
<dbReference type="EMBL" id="JANJYI010000006">
    <property type="protein sequence ID" value="KAK2643860.1"/>
    <property type="molecule type" value="Genomic_DNA"/>
</dbReference>
<keyword evidence="4 6" id="KW-1133">Transmembrane helix</keyword>
<reference evidence="7" key="1">
    <citation type="journal article" date="2023" name="Plant J.">
        <title>Genome sequences and population genomics provide insights into the demographic history, inbreeding, and mutation load of two 'living fossil' tree species of Dipteronia.</title>
        <authorList>
            <person name="Feng Y."/>
            <person name="Comes H.P."/>
            <person name="Chen J."/>
            <person name="Zhu S."/>
            <person name="Lu R."/>
            <person name="Zhang X."/>
            <person name="Li P."/>
            <person name="Qiu J."/>
            <person name="Olsen K.M."/>
            <person name="Qiu Y."/>
        </authorList>
    </citation>
    <scope>NUCLEOTIDE SEQUENCE</scope>
    <source>
        <strain evidence="7">KIB01</strain>
    </source>
</reference>
<evidence type="ECO:0000256" key="4">
    <source>
        <dbReference type="ARBA" id="ARBA00022989"/>
    </source>
</evidence>
<evidence type="ECO:0000313" key="7">
    <source>
        <dbReference type="EMBL" id="KAK2643860.1"/>
    </source>
</evidence>
<name>A0AAD9WVM7_9ROSI</name>
<evidence type="ECO:0000256" key="3">
    <source>
        <dbReference type="ARBA" id="ARBA00022692"/>
    </source>
</evidence>
<evidence type="ECO:0000256" key="2">
    <source>
        <dbReference type="ARBA" id="ARBA00006665"/>
    </source>
</evidence>
<comment type="similarity">
    <text evidence="2">Belongs to the TDE1 family.</text>
</comment>
<dbReference type="Pfam" id="PF03348">
    <property type="entry name" value="Serinc"/>
    <property type="match status" value="2"/>
</dbReference>